<proteinExistence type="inferred from homology"/>
<name>A0A542YM21_9MICO</name>
<evidence type="ECO:0000259" key="8">
    <source>
        <dbReference type="PROSITE" id="PS51352"/>
    </source>
</evidence>
<gene>
    <name evidence="9" type="ORF">FB467_0205</name>
</gene>
<dbReference type="Pfam" id="PF13462">
    <property type="entry name" value="Thioredoxin_4"/>
    <property type="match status" value="1"/>
</dbReference>
<dbReference type="InterPro" id="IPR036249">
    <property type="entry name" value="Thioredoxin-like_sf"/>
</dbReference>
<dbReference type="RefSeq" id="WP_228393297.1">
    <property type="nucleotide sequence ID" value="NZ_BAAAIK010000008.1"/>
</dbReference>
<feature type="transmembrane region" description="Helical" evidence="7">
    <location>
        <begin position="40"/>
        <end position="61"/>
    </location>
</feature>
<feature type="region of interest" description="Disordered" evidence="6">
    <location>
        <begin position="69"/>
        <end position="143"/>
    </location>
</feature>
<dbReference type="Gene3D" id="3.40.30.10">
    <property type="entry name" value="Glutaredoxin"/>
    <property type="match status" value="1"/>
</dbReference>
<comment type="similarity">
    <text evidence="1">Belongs to the thioredoxin family. DsbA subfamily.</text>
</comment>
<feature type="domain" description="Thioredoxin" evidence="8">
    <location>
        <begin position="120"/>
        <end position="327"/>
    </location>
</feature>
<organism evidence="9 10">
    <name type="scientific">Ornithinicoccus hortensis</name>
    <dbReference type="NCBI Taxonomy" id="82346"/>
    <lineage>
        <taxon>Bacteria</taxon>
        <taxon>Bacillati</taxon>
        <taxon>Actinomycetota</taxon>
        <taxon>Actinomycetes</taxon>
        <taxon>Micrococcales</taxon>
        <taxon>Intrasporangiaceae</taxon>
        <taxon>Ornithinicoccus</taxon>
    </lineage>
</organism>
<sequence length="331" mass="34601">MSTPPGQVPPGWDDPAGPQTPSTESPAQPPAPAKSQTASIMWAIATMVVAVVGGFLIYTAITHEDGGTAAPETPAATDNAAGTAPSETAATGDDDSSQPGTTDGAATDDGASGDAATEDSTAGEESATASETPSTGQREMTEEQKEFVLALQRRDADDPMAKGDVDAPVVLIEYADYRCPFCAVWGRDVQPELQDLVDDGTLRIEFRDRVLFGEESEATALAARAAGEQGLYWEYHDAVFAAAPNSGHPDMPREKLIGFAEEIGVPDLAKFEEDMDSKELRAALQADQDEAGSLGINSTPTFLVNATPVVGAQPAEVFTQVIEQELAAAQE</sequence>
<keyword evidence="7" id="KW-0812">Transmembrane</keyword>
<feature type="compositionally biased region" description="Low complexity" evidence="6">
    <location>
        <begin position="100"/>
        <end position="115"/>
    </location>
</feature>
<evidence type="ECO:0000256" key="4">
    <source>
        <dbReference type="ARBA" id="ARBA00023157"/>
    </source>
</evidence>
<dbReference type="AlphaFoldDB" id="A0A542YM21"/>
<keyword evidence="4" id="KW-1015">Disulfide bond</keyword>
<keyword evidence="7" id="KW-1133">Transmembrane helix</keyword>
<keyword evidence="3" id="KW-0560">Oxidoreductase</keyword>
<keyword evidence="5" id="KW-0676">Redox-active center</keyword>
<dbReference type="GO" id="GO:0016853">
    <property type="term" value="F:isomerase activity"/>
    <property type="evidence" value="ECO:0007669"/>
    <property type="project" value="UniProtKB-KW"/>
</dbReference>
<dbReference type="InterPro" id="IPR012336">
    <property type="entry name" value="Thioredoxin-like_fold"/>
</dbReference>
<evidence type="ECO:0000256" key="3">
    <source>
        <dbReference type="ARBA" id="ARBA00023002"/>
    </source>
</evidence>
<dbReference type="PANTHER" id="PTHR13887">
    <property type="entry name" value="GLUTATHIONE S-TRANSFERASE KAPPA"/>
    <property type="match status" value="1"/>
</dbReference>
<protein>
    <submittedName>
        <fullName evidence="9">Protein-disulfide isomerase</fullName>
    </submittedName>
</protein>
<dbReference type="EMBL" id="VFOP01000001">
    <property type="protein sequence ID" value="TQL49140.1"/>
    <property type="molecule type" value="Genomic_DNA"/>
</dbReference>
<evidence type="ECO:0000256" key="1">
    <source>
        <dbReference type="ARBA" id="ARBA00005791"/>
    </source>
</evidence>
<keyword evidence="2" id="KW-0732">Signal</keyword>
<dbReference type="SUPFAM" id="SSF52833">
    <property type="entry name" value="Thioredoxin-like"/>
    <property type="match status" value="1"/>
</dbReference>
<comment type="caution">
    <text evidence="9">The sequence shown here is derived from an EMBL/GenBank/DDBJ whole genome shotgun (WGS) entry which is preliminary data.</text>
</comment>
<dbReference type="Proteomes" id="UP000319516">
    <property type="component" value="Unassembled WGS sequence"/>
</dbReference>
<dbReference type="InterPro" id="IPR013766">
    <property type="entry name" value="Thioredoxin_domain"/>
</dbReference>
<keyword evidence="7" id="KW-0472">Membrane</keyword>
<evidence type="ECO:0000313" key="10">
    <source>
        <dbReference type="Proteomes" id="UP000319516"/>
    </source>
</evidence>
<dbReference type="PANTHER" id="PTHR13887:SF14">
    <property type="entry name" value="DISULFIDE BOND FORMATION PROTEIN D"/>
    <property type="match status" value="1"/>
</dbReference>
<feature type="compositionally biased region" description="Polar residues" evidence="6">
    <location>
        <begin position="127"/>
        <end position="138"/>
    </location>
</feature>
<reference evidence="9 10" key="1">
    <citation type="submission" date="2019-06" db="EMBL/GenBank/DDBJ databases">
        <title>Sequencing the genomes of 1000 actinobacteria strains.</title>
        <authorList>
            <person name="Klenk H.-P."/>
        </authorList>
    </citation>
    <scope>NUCLEOTIDE SEQUENCE [LARGE SCALE GENOMIC DNA]</scope>
    <source>
        <strain evidence="9 10">DSM 12335</strain>
    </source>
</reference>
<evidence type="ECO:0000256" key="7">
    <source>
        <dbReference type="SAM" id="Phobius"/>
    </source>
</evidence>
<evidence type="ECO:0000256" key="2">
    <source>
        <dbReference type="ARBA" id="ARBA00022729"/>
    </source>
</evidence>
<feature type="compositionally biased region" description="Low complexity" evidence="6">
    <location>
        <begin position="69"/>
        <end position="81"/>
    </location>
</feature>
<keyword evidence="10" id="KW-1185">Reference proteome</keyword>
<keyword evidence="9" id="KW-0413">Isomerase</keyword>
<dbReference type="PROSITE" id="PS51352">
    <property type="entry name" value="THIOREDOXIN_2"/>
    <property type="match status" value="1"/>
</dbReference>
<dbReference type="GO" id="GO:0016491">
    <property type="term" value="F:oxidoreductase activity"/>
    <property type="evidence" value="ECO:0007669"/>
    <property type="project" value="UniProtKB-KW"/>
</dbReference>
<feature type="region of interest" description="Disordered" evidence="6">
    <location>
        <begin position="1"/>
        <end position="36"/>
    </location>
</feature>
<evidence type="ECO:0000313" key="9">
    <source>
        <dbReference type="EMBL" id="TQL49140.1"/>
    </source>
</evidence>
<evidence type="ECO:0000256" key="5">
    <source>
        <dbReference type="ARBA" id="ARBA00023284"/>
    </source>
</evidence>
<evidence type="ECO:0000256" key="6">
    <source>
        <dbReference type="SAM" id="MobiDB-lite"/>
    </source>
</evidence>
<accession>A0A542YM21</accession>